<protein>
    <recommendedName>
        <fullName evidence="3">26S proteasome non-ATPase regulatory subunit 5</fullName>
    </recommendedName>
</protein>
<dbReference type="EMBL" id="SHOA02000001">
    <property type="protein sequence ID" value="TDH70887.1"/>
    <property type="molecule type" value="Genomic_DNA"/>
</dbReference>
<dbReference type="AlphaFoldDB" id="A0A976FQ39"/>
<dbReference type="Proteomes" id="UP000294530">
    <property type="component" value="Unassembled WGS sequence"/>
</dbReference>
<dbReference type="InterPro" id="IPR011989">
    <property type="entry name" value="ARM-like"/>
</dbReference>
<organism evidence="1 2">
    <name type="scientific">Bremia lactucae</name>
    <name type="common">Lettuce downy mildew</name>
    <dbReference type="NCBI Taxonomy" id="4779"/>
    <lineage>
        <taxon>Eukaryota</taxon>
        <taxon>Sar</taxon>
        <taxon>Stramenopiles</taxon>
        <taxon>Oomycota</taxon>
        <taxon>Peronosporomycetes</taxon>
        <taxon>Peronosporales</taxon>
        <taxon>Peronosporaceae</taxon>
        <taxon>Bremia</taxon>
    </lineage>
</organism>
<dbReference type="SUPFAM" id="SSF48371">
    <property type="entry name" value="ARM repeat"/>
    <property type="match status" value="1"/>
</dbReference>
<dbReference type="GeneID" id="94348750"/>
<evidence type="ECO:0000313" key="2">
    <source>
        <dbReference type="Proteomes" id="UP000294530"/>
    </source>
</evidence>
<dbReference type="InterPro" id="IPR019538">
    <property type="entry name" value="PSMD5"/>
</dbReference>
<dbReference type="RefSeq" id="XP_067820386.1">
    <property type="nucleotide sequence ID" value="XM_067963079.1"/>
</dbReference>
<dbReference type="InterPro" id="IPR016024">
    <property type="entry name" value="ARM-type_fold"/>
</dbReference>
<gene>
    <name evidence="1" type="ORF">CCR75_004994</name>
</gene>
<dbReference type="GO" id="GO:0005829">
    <property type="term" value="C:cytosol"/>
    <property type="evidence" value="ECO:0007669"/>
    <property type="project" value="TreeGrafter"/>
</dbReference>
<proteinExistence type="predicted"/>
<accession>A0A976FQ39</accession>
<dbReference type="Gene3D" id="1.25.10.10">
    <property type="entry name" value="Leucine-rich Repeat Variant"/>
    <property type="match status" value="1"/>
</dbReference>
<reference evidence="1 2" key="1">
    <citation type="journal article" date="2021" name="Genome Biol.">
        <title>AFLAP: assembly-free linkage analysis pipeline using k-mers from genome sequencing data.</title>
        <authorList>
            <person name="Fletcher K."/>
            <person name="Zhang L."/>
            <person name="Gil J."/>
            <person name="Han R."/>
            <person name="Cavanaugh K."/>
            <person name="Michelmore R."/>
        </authorList>
    </citation>
    <scope>NUCLEOTIDE SEQUENCE [LARGE SCALE GENOMIC DNA]</scope>
    <source>
        <strain evidence="1 2">SF5</strain>
    </source>
</reference>
<evidence type="ECO:0008006" key="3">
    <source>
        <dbReference type="Google" id="ProtNLM"/>
    </source>
</evidence>
<dbReference type="PANTHER" id="PTHR13554">
    <property type="entry name" value="26S PROTEASOME NON-ATPASE REGULATORY SUBUNIT 5-RELATED"/>
    <property type="match status" value="1"/>
</dbReference>
<name>A0A976FQ39_BRELC</name>
<dbReference type="Pfam" id="PF10508">
    <property type="entry name" value="Proteasom_PSMB"/>
    <property type="match status" value="2"/>
</dbReference>
<dbReference type="OrthoDB" id="10250600at2759"/>
<comment type="caution">
    <text evidence="1">The sequence shown here is derived from an EMBL/GenBank/DDBJ whole genome shotgun (WGS) entry which is preliminary data.</text>
</comment>
<dbReference type="PANTHER" id="PTHR13554:SF10">
    <property type="entry name" value="26S PROTEASOME NON-ATPASE REGULATORY SUBUNIT 5"/>
    <property type="match status" value="1"/>
</dbReference>
<sequence length="535" mass="59398">MDLSSAWKVLVRFQKTIIATSAHMYAKEQEQNLVHEFFEQMPVDLLYACLQDASDRGSAKQVKQACDCINRVLSAEGDGSSLFFQPDIVPYVLAGLAHVETKARVLVLSQFIAQLNRNPPLDKVRVVADAPVLKQICRIIADDDAEVAAKASTVLIKLSGIPDSSFYLVVLDSLKSQRSEIPLNSIEYTRYLETVAKICAQSDTHMNYGISTGAITLILNCLESDDPLFLMNIVDLVPVICQTKLGVQYIFRSDPFVGGNAIRLVGEVSATAAALITESWAWGNATLSKAFLETVESKFQSPDSLQRMAAMDALAAFASSSEKGNELLTKSSNIAKKCLTCNYIHYAELQLLLQHRNICRLWLQSGRSAELTIKTNCCHSLARVLGAPTRLSRKPEEVLEENASIWSMCERLFNSLGEECAQKSTMNLLMNALKQPFHELRTSVFHILRSVAAQNNPWGMRALLSYGGFFEFIMDRNTEPTKETREWKFAVLDAVLASPFKLLLEPFILKKLQLNLNRGPYAGTAVPAELMLESA</sequence>
<evidence type="ECO:0000313" key="1">
    <source>
        <dbReference type="EMBL" id="TDH70887.1"/>
    </source>
</evidence>
<keyword evidence="2" id="KW-1185">Reference proteome</keyword>
<dbReference type="KEGG" id="blac:94348750"/>
<dbReference type="GO" id="GO:0043248">
    <property type="term" value="P:proteasome assembly"/>
    <property type="evidence" value="ECO:0007669"/>
    <property type="project" value="InterPro"/>
</dbReference>